<gene>
    <name evidence="1" type="ORF">CLUMA_CG016107</name>
</gene>
<evidence type="ECO:0000313" key="2">
    <source>
        <dbReference type="Proteomes" id="UP000183832"/>
    </source>
</evidence>
<sequence length="64" mass="7391">MITIHNAQTQLVDTEQLYNSFNKKLMFRLGIICVLKIIRTPNGTSETISEKTITNLKFQFSEDL</sequence>
<name>A0A1J1ISU4_9DIPT</name>
<accession>A0A1J1ISU4</accession>
<protein>
    <submittedName>
        <fullName evidence="1">CLUMA_CG016107, isoform A</fullName>
    </submittedName>
</protein>
<dbReference type="Proteomes" id="UP000183832">
    <property type="component" value="Unassembled WGS sequence"/>
</dbReference>
<reference evidence="1 2" key="1">
    <citation type="submission" date="2015-04" db="EMBL/GenBank/DDBJ databases">
        <authorList>
            <person name="Syromyatnikov M.Y."/>
            <person name="Popov V.N."/>
        </authorList>
    </citation>
    <scope>NUCLEOTIDE SEQUENCE [LARGE SCALE GENOMIC DNA]</scope>
</reference>
<keyword evidence="2" id="KW-1185">Reference proteome</keyword>
<proteinExistence type="predicted"/>
<dbReference type="EMBL" id="CVRI01000058">
    <property type="protein sequence ID" value="CRL02644.1"/>
    <property type="molecule type" value="Genomic_DNA"/>
</dbReference>
<organism evidence="1 2">
    <name type="scientific">Clunio marinus</name>
    <dbReference type="NCBI Taxonomy" id="568069"/>
    <lineage>
        <taxon>Eukaryota</taxon>
        <taxon>Metazoa</taxon>
        <taxon>Ecdysozoa</taxon>
        <taxon>Arthropoda</taxon>
        <taxon>Hexapoda</taxon>
        <taxon>Insecta</taxon>
        <taxon>Pterygota</taxon>
        <taxon>Neoptera</taxon>
        <taxon>Endopterygota</taxon>
        <taxon>Diptera</taxon>
        <taxon>Nematocera</taxon>
        <taxon>Chironomoidea</taxon>
        <taxon>Chironomidae</taxon>
        <taxon>Clunio</taxon>
    </lineage>
</organism>
<dbReference type="AlphaFoldDB" id="A0A1J1ISU4"/>
<evidence type="ECO:0000313" key="1">
    <source>
        <dbReference type="EMBL" id="CRL02644.1"/>
    </source>
</evidence>